<comment type="subcellular location">
    <subcellularLocation>
        <location evidence="2">Secreted</location>
    </subcellularLocation>
</comment>
<evidence type="ECO:0000256" key="3">
    <source>
        <dbReference type="ARBA" id="ARBA00006041"/>
    </source>
</evidence>
<dbReference type="SUPFAM" id="SSF69000">
    <property type="entry name" value="FAD-dependent thiol oxidase"/>
    <property type="match status" value="1"/>
</dbReference>
<evidence type="ECO:0000256" key="2">
    <source>
        <dbReference type="ARBA" id="ARBA00004613"/>
    </source>
</evidence>
<dbReference type="InterPro" id="IPR041269">
    <property type="entry name" value="QSOX_Trx1"/>
</dbReference>
<dbReference type="InterPro" id="IPR039798">
    <property type="entry name" value="Sulfhydryl_oxidase"/>
</dbReference>
<comment type="function">
    <text evidence="11">Catalyzes the oxidation of sulfhydryl groups in peptide and protein thiols to disulfides with the reduction of oxygen to hydrogen peroxide. Plays a role in disulfide bond formation in a variety of extracellular proteins. In fibroblasts, required for normal incorporation of laminin into the extracellular matrix, and thereby for normal cell-cell adhesion and cell migration.</text>
</comment>
<dbReference type="InterPro" id="IPR013766">
    <property type="entry name" value="Thioredoxin_domain"/>
</dbReference>
<evidence type="ECO:0000256" key="7">
    <source>
        <dbReference type="ARBA" id="ARBA00022827"/>
    </source>
</evidence>
<dbReference type="InterPro" id="IPR040986">
    <property type="entry name" value="QSOX_FAD-bd_dom"/>
</dbReference>
<dbReference type="Pfam" id="PF00085">
    <property type="entry name" value="Thioredoxin"/>
    <property type="match status" value="1"/>
</dbReference>
<evidence type="ECO:0000259" key="15">
    <source>
        <dbReference type="PROSITE" id="PS51324"/>
    </source>
</evidence>
<dbReference type="GO" id="GO:0005576">
    <property type="term" value="C:extracellular region"/>
    <property type="evidence" value="ECO:0007669"/>
    <property type="project" value="UniProtKB-SubCell"/>
</dbReference>
<keyword evidence="5 13" id="KW-0285">Flavoprotein</keyword>
<feature type="domain" description="ERV/ALR sulfhydryl oxidase" evidence="15">
    <location>
        <begin position="407"/>
        <end position="508"/>
    </location>
</feature>
<comment type="cofactor">
    <cofactor evidence="1 13">
        <name>FAD</name>
        <dbReference type="ChEBI" id="CHEBI:57692"/>
    </cofactor>
</comment>
<dbReference type="Pfam" id="PF18371">
    <property type="entry name" value="FAD_SOX"/>
    <property type="match status" value="1"/>
</dbReference>
<evidence type="ECO:0000256" key="6">
    <source>
        <dbReference type="ARBA" id="ARBA00022729"/>
    </source>
</evidence>
<comment type="similarity">
    <text evidence="3 13">Belongs to the quiescin-sulfhydryl oxidase (QSOX) family.</text>
</comment>
<dbReference type="Gene3D" id="1.20.120.310">
    <property type="entry name" value="ERV/ALR sulfhydryl oxidase domain"/>
    <property type="match status" value="1"/>
</dbReference>
<comment type="catalytic activity">
    <reaction evidence="12 13">
        <text>2 R'C(R)SH + O2 = R'C(R)S-S(R)CR' + H2O2</text>
        <dbReference type="Rhea" id="RHEA:17357"/>
        <dbReference type="ChEBI" id="CHEBI:15379"/>
        <dbReference type="ChEBI" id="CHEBI:16240"/>
        <dbReference type="ChEBI" id="CHEBI:16520"/>
        <dbReference type="ChEBI" id="CHEBI:17412"/>
        <dbReference type="EC" id="1.8.3.2"/>
    </reaction>
</comment>
<dbReference type="InterPro" id="IPR017905">
    <property type="entry name" value="ERV/ALR_sulphydryl_oxidase"/>
</dbReference>
<dbReference type="FunFam" id="3.40.30.10:FF:000073">
    <property type="entry name" value="Sulfhydryl oxidase"/>
    <property type="match status" value="1"/>
</dbReference>
<evidence type="ECO:0000313" key="18">
    <source>
        <dbReference type="Proteomes" id="UP001557470"/>
    </source>
</evidence>
<accession>A0ABD0XM19</accession>
<dbReference type="Gene3D" id="3.40.30.10">
    <property type="entry name" value="Glutaredoxin"/>
    <property type="match status" value="2"/>
</dbReference>
<evidence type="ECO:0000256" key="14">
    <source>
        <dbReference type="SAM" id="MobiDB-lite"/>
    </source>
</evidence>
<keyword evidence="7 13" id="KW-0274">FAD</keyword>
<keyword evidence="13" id="KW-0812">Transmembrane</keyword>
<keyword evidence="6" id="KW-0732">Signal</keyword>
<feature type="domain" description="Thioredoxin" evidence="16">
    <location>
        <begin position="30"/>
        <end position="166"/>
    </location>
</feature>
<protein>
    <recommendedName>
        <fullName evidence="13">Sulfhydryl oxidase</fullName>
        <ecNumber evidence="13">1.8.3.2</ecNumber>
    </recommendedName>
</protein>
<dbReference type="InterPro" id="IPR042568">
    <property type="entry name" value="QSOX_FAD-bd_sf"/>
</dbReference>
<evidence type="ECO:0000256" key="13">
    <source>
        <dbReference type="RuleBase" id="RU371123"/>
    </source>
</evidence>
<evidence type="ECO:0000256" key="1">
    <source>
        <dbReference type="ARBA" id="ARBA00001974"/>
    </source>
</evidence>
<dbReference type="Pfam" id="PF18108">
    <property type="entry name" value="QSOX_Trx1"/>
    <property type="match status" value="1"/>
</dbReference>
<dbReference type="InterPro" id="IPR036249">
    <property type="entry name" value="Thioredoxin-like_sf"/>
</dbReference>
<dbReference type="AlphaFoldDB" id="A0ABD0XM19"/>
<keyword evidence="10" id="KW-0325">Glycoprotein</keyword>
<feature type="compositionally biased region" description="Acidic residues" evidence="14">
    <location>
        <begin position="596"/>
        <end position="611"/>
    </location>
</feature>
<dbReference type="FunFam" id="3.40.30.10:FF:000080">
    <property type="entry name" value="Sulfhydryl oxidase"/>
    <property type="match status" value="1"/>
</dbReference>
<feature type="region of interest" description="Disordered" evidence="14">
    <location>
        <begin position="578"/>
        <end position="641"/>
    </location>
</feature>
<dbReference type="PANTHER" id="PTHR22897:SF6">
    <property type="entry name" value="SULFHYDRYL OXIDASE 1"/>
    <property type="match status" value="1"/>
</dbReference>
<evidence type="ECO:0000256" key="5">
    <source>
        <dbReference type="ARBA" id="ARBA00022630"/>
    </source>
</evidence>
<reference evidence="17 18" key="1">
    <citation type="submission" date="2024-06" db="EMBL/GenBank/DDBJ databases">
        <authorList>
            <person name="Pan Q."/>
            <person name="Wen M."/>
            <person name="Jouanno E."/>
            <person name="Zahm M."/>
            <person name="Klopp C."/>
            <person name="Cabau C."/>
            <person name="Louis A."/>
            <person name="Berthelot C."/>
            <person name="Parey E."/>
            <person name="Roest Crollius H."/>
            <person name="Montfort J."/>
            <person name="Robinson-Rechavi M."/>
            <person name="Bouchez O."/>
            <person name="Lampietro C."/>
            <person name="Lopez Roques C."/>
            <person name="Donnadieu C."/>
            <person name="Postlethwait J."/>
            <person name="Bobe J."/>
            <person name="Verreycken H."/>
            <person name="Guiguen Y."/>
        </authorList>
    </citation>
    <scope>NUCLEOTIDE SEQUENCE [LARGE SCALE GENOMIC DNA]</scope>
    <source>
        <strain evidence="17">Up_M1</strain>
        <tissue evidence="17">Testis</tissue>
    </source>
</reference>
<keyword evidence="13" id="KW-0472">Membrane</keyword>
<dbReference type="CDD" id="cd02992">
    <property type="entry name" value="PDI_a_QSOX"/>
    <property type="match status" value="1"/>
</dbReference>
<dbReference type="Pfam" id="PF04777">
    <property type="entry name" value="Evr1_Alr"/>
    <property type="match status" value="1"/>
</dbReference>
<dbReference type="Proteomes" id="UP001557470">
    <property type="component" value="Unassembled WGS sequence"/>
</dbReference>
<feature type="transmembrane region" description="Helical" evidence="13">
    <location>
        <begin position="771"/>
        <end position="794"/>
    </location>
</feature>
<keyword evidence="8 13" id="KW-0560">Oxidoreductase</keyword>
<keyword evidence="4" id="KW-0964">Secreted</keyword>
<evidence type="ECO:0000256" key="8">
    <source>
        <dbReference type="ARBA" id="ARBA00023002"/>
    </source>
</evidence>
<dbReference type="SUPFAM" id="SSF52833">
    <property type="entry name" value="Thioredoxin-like"/>
    <property type="match status" value="1"/>
</dbReference>
<dbReference type="PROSITE" id="PS51324">
    <property type="entry name" value="ERV_ALR"/>
    <property type="match status" value="1"/>
</dbReference>
<keyword evidence="13" id="KW-1133">Transmembrane helix</keyword>
<proteinExistence type="inferred from homology"/>
<dbReference type="EC" id="1.8.3.2" evidence="13"/>
<dbReference type="EMBL" id="JAGEUA010000001">
    <property type="protein sequence ID" value="KAL1022448.1"/>
    <property type="molecule type" value="Genomic_DNA"/>
</dbReference>
<dbReference type="FunFam" id="1.20.120.310:FF:000001">
    <property type="entry name" value="Sulfhydryl oxidase"/>
    <property type="match status" value="1"/>
</dbReference>
<evidence type="ECO:0000256" key="10">
    <source>
        <dbReference type="ARBA" id="ARBA00023180"/>
    </source>
</evidence>
<dbReference type="PANTHER" id="PTHR22897">
    <property type="entry name" value="QUIESCIN Q6-RELATED SULFHYDRYL OXIDASE"/>
    <property type="match status" value="1"/>
</dbReference>
<dbReference type="InterPro" id="IPR036774">
    <property type="entry name" value="ERV/ALR_sulphydryl_oxid_sf"/>
</dbReference>
<dbReference type="GO" id="GO:0016972">
    <property type="term" value="F:thiol oxidase activity"/>
    <property type="evidence" value="ECO:0007669"/>
    <property type="project" value="UniProtKB-EC"/>
</dbReference>
<evidence type="ECO:0000256" key="12">
    <source>
        <dbReference type="ARBA" id="ARBA00048864"/>
    </source>
</evidence>
<sequence length="808" mass="92037">MARRCCRATSCSPAKIHTKLRELFISTICLFLCLLFPVTTEADLYTASDQIVILTPENVDRVLVNSTAAMAVEFYASWCGHCIAFSPVWKSLARDIKEWKPAVDLAAIDCASEANAPVCSRFGVRRYPTLKFFHAYSSDDTVGQVFRAISRDERGLRHNLIDLMETHKDPWPPACPPLETATKAEIDNIFENNNVEHLALIFETTNSYVGREVILDLLHYENLAVRRVLSTEEGLVDKLGVTDFPSCYLYTPSGNFTRLKVQNEARTFYSYALRALPGVMRSGKPTTVMSGIIENTTSDLWRQFNRSFVYMADLESTLYYSMRVEMASHPVIDGENLRSLKQYISVLAKFFPGRTVVRNSLISLDKWLSDQDTELSYSSLKNVLDNTAQVPNAAFPDTEMWLACQGSKPHFRKYPCGMWTLFHVLTVQAKDAAIKDRQEVLQAMRSYVHSFFGCRECATHFEIMAAESMSQVGKQNPPELWLWSRHNQVNNRLAGSLSEDPQFPKIQWPPPELCPSCHGVKANGEHTWNLEKTLTFLHFHFSSERLLSDYLEEEAQLLARQKERLNAWQTEQVAKRRAERRAREAQDTITEPPPGQEEEEEEEEGEEEPPTGEEMAQRPGGEAQRVKISEHQPWIKPDTYRPLQSHKKPSIVGLKLWPALDDIVDLDSFVNHHYKAKALRAAAAMSSRVRSRTLQRQVEPQLQASLERGPGLGLGLEPVEPYNLLGQHDPLQKRLLTAQNTGSEEDGALEMYSRINKRRWMSLLSVGFSRLDISLCVILYFLSSACLLAMYLFFKKRLQLRRTKAALL</sequence>
<gene>
    <name evidence="17" type="ORF">UPYG_G00027770</name>
</gene>
<evidence type="ECO:0000313" key="17">
    <source>
        <dbReference type="EMBL" id="KAL1022448.1"/>
    </source>
</evidence>
<evidence type="ECO:0000256" key="4">
    <source>
        <dbReference type="ARBA" id="ARBA00022525"/>
    </source>
</evidence>
<evidence type="ECO:0000256" key="11">
    <source>
        <dbReference type="ARBA" id="ARBA00045804"/>
    </source>
</evidence>
<comment type="caution">
    <text evidence="17">The sequence shown here is derived from an EMBL/GenBank/DDBJ whole genome shotgun (WGS) entry which is preliminary data.</text>
</comment>
<dbReference type="PROSITE" id="PS51352">
    <property type="entry name" value="THIOREDOXIN_2"/>
    <property type="match status" value="1"/>
</dbReference>
<organism evidence="17 18">
    <name type="scientific">Umbra pygmaea</name>
    <name type="common">Eastern mudminnow</name>
    <dbReference type="NCBI Taxonomy" id="75934"/>
    <lineage>
        <taxon>Eukaryota</taxon>
        <taxon>Metazoa</taxon>
        <taxon>Chordata</taxon>
        <taxon>Craniata</taxon>
        <taxon>Vertebrata</taxon>
        <taxon>Euteleostomi</taxon>
        <taxon>Actinopterygii</taxon>
        <taxon>Neopterygii</taxon>
        <taxon>Teleostei</taxon>
        <taxon>Protacanthopterygii</taxon>
        <taxon>Esociformes</taxon>
        <taxon>Umbridae</taxon>
        <taxon>Umbra</taxon>
    </lineage>
</organism>
<evidence type="ECO:0000259" key="16">
    <source>
        <dbReference type="PROSITE" id="PS51352"/>
    </source>
</evidence>
<keyword evidence="18" id="KW-1185">Reference proteome</keyword>
<dbReference type="FunFam" id="1.20.120.1960:FF:000001">
    <property type="entry name" value="Sulfhydryl oxidase"/>
    <property type="match status" value="1"/>
</dbReference>
<dbReference type="Gene3D" id="1.20.120.1960">
    <property type="entry name" value="QSOX sulfhydryl oxidase domain"/>
    <property type="match status" value="1"/>
</dbReference>
<name>A0ABD0XM19_UMBPY</name>
<keyword evidence="9" id="KW-1015">Disulfide bond</keyword>
<evidence type="ECO:0000256" key="9">
    <source>
        <dbReference type="ARBA" id="ARBA00023157"/>
    </source>
</evidence>